<proteinExistence type="predicted"/>
<organism evidence="3 4">
    <name type="scientific">Aphis glycines</name>
    <name type="common">Soybean aphid</name>
    <dbReference type="NCBI Taxonomy" id="307491"/>
    <lineage>
        <taxon>Eukaryota</taxon>
        <taxon>Metazoa</taxon>
        <taxon>Ecdysozoa</taxon>
        <taxon>Arthropoda</taxon>
        <taxon>Hexapoda</taxon>
        <taxon>Insecta</taxon>
        <taxon>Pterygota</taxon>
        <taxon>Neoptera</taxon>
        <taxon>Paraneoptera</taxon>
        <taxon>Hemiptera</taxon>
        <taxon>Sternorrhyncha</taxon>
        <taxon>Aphidomorpha</taxon>
        <taxon>Aphidoidea</taxon>
        <taxon>Aphididae</taxon>
        <taxon>Aphidini</taxon>
        <taxon>Aphis</taxon>
        <taxon>Aphis</taxon>
    </lineage>
</organism>
<keyword evidence="1" id="KW-0862">Zinc</keyword>
<comment type="caution">
    <text evidence="3">The sequence shown here is derived from an EMBL/GenBank/DDBJ whole genome shotgun (WGS) entry which is preliminary data.</text>
</comment>
<sequence>MSYGFLVKSSDDVQTELIEEYEIPTVPYDYGIFTIAKGSIELRQPFCRGTTQRRSLPHTVDEKCRDEIWYCSVLHIIGPRWRRFNKYISTQGEPDYDMDIETYNLGVVPTMTNNYEEYNIQEIIDKAPVFPSSMLQSMTDPYSAIRCTVCAKTFKDKSNLRRHLKKVHAILHAPTTLRPQRESVIKYAPRINRPAVPDVPTGSSNIMSVDDICMTAMDNFEQEVQNILILPLLMVNAFPLPTPHPLLGKKKRINFVQTSGFVEISTSKARTVVWYYAKNTGGIKNYTDFLRSLESELKQLLKTRVQEYPIKLNLKLEASYSIPSVLNSLENRAFKTSAVEIYVEIDIPAIIQGAFDKLLSANETYVSRGSGFTLESIDGLLLTIYKYMPIGGSSYMQLPAFTDRKRATINPQNLDQQCFKWAILARHVVSVTIIDNIKANIISKSSGHEALEDHKLFCGAHKPIFPEIPKEEECTNF</sequence>
<dbReference type="PROSITE" id="PS50157">
    <property type="entry name" value="ZINC_FINGER_C2H2_2"/>
    <property type="match status" value="1"/>
</dbReference>
<reference evidence="3 4" key="1">
    <citation type="submission" date="2019-08" db="EMBL/GenBank/DDBJ databases">
        <title>The genome of the soybean aphid Biotype 1, its phylome, world population structure and adaptation to the North American continent.</title>
        <authorList>
            <person name="Giordano R."/>
            <person name="Donthu R.K."/>
            <person name="Hernandez A.G."/>
            <person name="Wright C.L."/>
            <person name="Zimin A.V."/>
        </authorList>
    </citation>
    <scope>NUCLEOTIDE SEQUENCE [LARGE SCALE GENOMIC DNA]</scope>
    <source>
        <tissue evidence="3">Whole aphids</tissue>
    </source>
</reference>
<evidence type="ECO:0000313" key="3">
    <source>
        <dbReference type="EMBL" id="KAE9521290.1"/>
    </source>
</evidence>
<dbReference type="OrthoDB" id="6625030at2759"/>
<dbReference type="SUPFAM" id="SSF57667">
    <property type="entry name" value="beta-beta-alpha zinc fingers"/>
    <property type="match status" value="1"/>
</dbReference>
<evidence type="ECO:0000313" key="4">
    <source>
        <dbReference type="Proteomes" id="UP000475862"/>
    </source>
</evidence>
<feature type="domain" description="C2H2-type" evidence="2">
    <location>
        <begin position="145"/>
        <end position="169"/>
    </location>
</feature>
<accession>A0A6G0SSC5</accession>
<keyword evidence="1" id="KW-0479">Metal-binding</keyword>
<dbReference type="Pfam" id="PF00096">
    <property type="entry name" value="zf-C2H2"/>
    <property type="match status" value="1"/>
</dbReference>
<dbReference type="GO" id="GO:0008270">
    <property type="term" value="F:zinc ion binding"/>
    <property type="evidence" value="ECO:0007669"/>
    <property type="project" value="UniProtKB-KW"/>
</dbReference>
<dbReference type="Proteomes" id="UP000475862">
    <property type="component" value="Unassembled WGS sequence"/>
</dbReference>
<dbReference type="AlphaFoldDB" id="A0A6G0SSC5"/>
<evidence type="ECO:0000256" key="1">
    <source>
        <dbReference type="PROSITE-ProRule" id="PRU00042"/>
    </source>
</evidence>
<dbReference type="SMART" id="SM00355">
    <property type="entry name" value="ZnF_C2H2"/>
    <property type="match status" value="1"/>
</dbReference>
<dbReference type="PANTHER" id="PTHR31511:SF12">
    <property type="entry name" value="RHO TERMINATION FACTOR N-TERMINAL DOMAIN-CONTAINING PROTEIN"/>
    <property type="match status" value="1"/>
</dbReference>
<protein>
    <recommendedName>
        <fullName evidence="2">C2H2-type domain-containing protein</fullName>
    </recommendedName>
</protein>
<dbReference type="Gene3D" id="3.30.160.60">
    <property type="entry name" value="Classic Zinc Finger"/>
    <property type="match status" value="1"/>
</dbReference>
<dbReference type="PROSITE" id="PS00028">
    <property type="entry name" value="ZINC_FINGER_C2H2_1"/>
    <property type="match status" value="1"/>
</dbReference>
<dbReference type="InterPro" id="IPR013087">
    <property type="entry name" value="Znf_C2H2_type"/>
</dbReference>
<evidence type="ECO:0000259" key="2">
    <source>
        <dbReference type="PROSITE" id="PS50157"/>
    </source>
</evidence>
<keyword evidence="4" id="KW-1185">Reference proteome</keyword>
<dbReference type="PANTHER" id="PTHR31511">
    <property type="entry name" value="PROTEIN CBG23764"/>
    <property type="match status" value="1"/>
</dbReference>
<dbReference type="EMBL" id="VYZN01003159">
    <property type="protein sequence ID" value="KAE9521290.1"/>
    <property type="molecule type" value="Genomic_DNA"/>
</dbReference>
<gene>
    <name evidence="3" type="ORF">AGLY_018309</name>
</gene>
<dbReference type="InterPro" id="IPR036236">
    <property type="entry name" value="Znf_C2H2_sf"/>
</dbReference>
<keyword evidence="1" id="KW-0863">Zinc-finger</keyword>
<name>A0A6G0SSC5_APHGL</name>